<dbReference type="GO" id="GO:0036374">
    <property type="term" value="F:glutathione hydrolase activity"/>
    <property type="evidence" value="ECO:0007669"/>
    <property type="project" value="InterPro"/>
</dbReference>
<keyword evidence="3" id="KW-0865">Zymogen</keyword>
<sequence>MTCSNHPCPPCPIQFVRLHTFPKTANPPANPHKRLAGLWRCWVWASAILLLVAGCGSDSDRHSKPAPAADAATPIQQMVVAAHPLAAEAGRAMLRAGGSALDAAIAAQMMLTLVEPQSSGIGGGGFLMYYEAESGRIDAYDGRETAPAGAHAAMFLGPDGQPRGFAEASTGGLAVGVPGLLRMLELAHRDHGHLPWRSLFEPAIAQARRGFTVSPRLAQAIAGPRGPNANAAARALFYHPDGMPLTAGERLRNPALADTLAAVAGNGADALYTGTIAAAMVKAVHEAVNPGSLSEADLAGYTAMRRSAICAPYRSNRICGMPPPSSGGIATLQILGLLEPFDLPATAPMSAEAVHWFIEASRLAFADRDLYVADPDVVAVPTAGLLDRGYLAARSRLIGPTAMPAAEPGRPPDPGRAHKDAAAFSAEHGTSTTHLSVVDAEGNAVAMTTSIEASFGARIVAAGFVLNNQLTDFAFAPEVGGRPVNNRPGPGKRPRSSMAPTLVFDEGGSLKLAIGSPGGPRIIDYVAQTLIGVLDWGLDIQAAIDLPRVVNRNGPTELEPSPASQALQQALEQRGHSVQIRELESGLHGIQRNGPVLLGGVDPRREGALSAD</sequence>
<dbReference type="EMBL" id="UIDG01000128">
    <property type="protein sequence ID" value="SUS05809.1"/>
    <property type="molecule type" value="Genomic_DNA"/>
</dbReference>
<keyword evidence="2" id="KW-0378">Hydrolase</keyword>
<keyword evidence="4 6" id="KW-0012">Acyltransferase</keyword>
<dbReference type="InterPro" id="IPR029055">
    <property type="entry name" value="Ntn_hydrolases_N"/>
</dbReference>
<dbReference type="Pfam" id="PF01019">
    <property type="entry name" value="G_glu_transpept"/>
    <property type="match status" value="1"/>
</dbReference>
<dbReference type="InterPro" id="IPR043137">
    <property type="entry name" value="GGT_ssub_C"/>
</dbReference>
<dbReference type="InterPro" id="IPR051792">
    <property type="entry name" value="GGT_bact"/>
</dbReference>
<gene>
    <name evidence="6" type="primary">ggt</name>
    <name evidence="6" type="ORF">DF3PB_2130001</name>
</gene>
<dbReference type="NCBIfam" id="TIGR00066">
    <property type="entry name" value="g_glut_trans"/>
    <property type="match status" value="1"/>
</dbReference>
<dbReference type="SUPFAM" id="SSF56235">
    <property type="entry name" value="N-terminal nucleophile aminohydrolases (Ntn hydrolases)"/>
    <property type="match status" value="1"/>
</dbReference>
<feature type="region of interest" description="Disordered" evidence="5">
    <location>
        <begin position="401"/>
        <end position="422"/>
    </location>
</feature>
<dbReference type="Gene3D" id="3.60.20.40">
    <property type="match status" value="1"/>
</dbReference>
<evidence type="ECO:0000256" key="2">
    <source>
        <dbReference type="ARBA" id="ARBA00022801"/>
    </source>
</evidence>
<evidence type="ECO:0000256" key="4">
    <source>
        <dbReference type="ARBA" id="ARBA00023315"/>
    </source>
</evidence>
<proteinExistence type="predicted"/>
<organism evidence="6">
    <name type="scientific">metagenome</name>
    <dbReference type="NCBI Taxonomy" id="256318"/>
    <lineage>
        <taxon>unclassified sequences</taxon>
        <taxon>metagenomes</taxon>
    </lineage>
</organism>
<evidence type="ECO:0000313" key="6">
    <source>
        <dbReference type="EMBL" id="SUS05809.1"/>
    </source>
</evidence>
<dbReference type="GO" id="GO:0006751">
    <property type="term" value="P:glutathione catabolic process"/>
    <property type="evidence" value="ECO:0007669"/>
    <property type="project" value="InterPro"/>
</dbReference>
<accession>A0A380TDS6</accession>
<protein>
    <submittedName>
        <fullName evidence="6">Gamma-glutamyltranspeptidase</fullName>
        <ecNumber evidence="6">2.3.2.2</ecNumber>
    </submittedName>
</protein>
<dbReference type="InterPro" id="IPR043138">
    <property type="entry name" value="GGT_lsub"/>
</dbReference>
<dbReference type="InterPro" id="IPR000101">
    <property type="entry name" value="GGT_peptidase"/>
</dbReference>
<keyword evidence="1 6" id="KW-0808">Transferase</keyword>
<evidence type="ECO:0000256" key="5">
    <source>
        <dbReference type="SAM" id="MobiDB-lite"/>
    </source>
</evidence>
<dbReference type="Gene3D" id="1.10.246.130">
    <property type="match status" value="1"/>
</dbReference>
<evidence type="ECO:0000256" key="3">
    <source>
        <dbReference type="ARBA" id="ARBA00023145"/>
    </source>
</evidence>
<dbReference type="EC" id="2.3.2.2" evidence="6"/>
<feature type="region of interest" description="Disordered" evidence="5">
    <location>
        <begin position="481"/>
        <end position="500"/>
    </location>
</feature>
<dbReference type="PRINTS" id="PR01210">
    <property type="entry name" value="GGTRANSPTASE"/>
</dbReference>
<name>A0A380TDS6_9ZZZZ</name>
<dbReference type="GO" id="GO:0103068">
    <property type="term" value="F:leukotriene C4 gamma-glutamyl transferase activity"/>
    <property type="evidence" value="ECO:0007669"/>
    <property type="project" value="UniProtKB-EC"/>
</dbReference>
<reference evidence="6" key="1">
    <citation type="submission" date="2018-07" db="EMBL/GenBank/DDBJ databases">
        <authorList>
            <person name="Quirk P.G."/>
            <person name="Krulwich T.A."/>
        </authorList>
    </citation>
    <scope>NUCLEOTIDE SEQUENCE</scope>
</reference>
<dbReference type="PANTHER" id="PTHR43199">
    <property type="entry name" value="GLUTATHIONE HYDROLASE"/>
    <property type="match status" value="1"/>
</dbReference>
<dbReference type="PANTHER" id="PTHR43199:SF1">
    <property type="entry name" value="GLUTATHIONE HYDROLASE PROENZYME"/>
    <property type="match status" value="1"/>
</dbReference>
<evidence type="ECO:0000256" key="1">
    <source>
        <dbReference type="ARBA" id="ARBA00022679"/>
    </source>
</evidence>
<dbReference type="AlphaFoldDB" id="A0A380TDS6"/>